<dbReference type="Gene3D" id="3.30.2130.10">
    <property type="entry name" value="VC0802-like"/>
    <property type="match status" value="1"/>
</dbReference>
<dbReference type="EC" id="2.7.2.4" evidence="9"/>
<dbReference type="Gene3D" id="3.40.1160.10">
    <property type="entry name" value="Acetylglutamate kinase-like"/>
    <property type="match status" value="1"/>
</dbReference>
<dbReference type="InterPro" id="IPR045865">
    <property type="entry name" value="ACT-like_dom_sf"/>
</dbReference>
<dbReference type="PANTHER" id="PTHR21499:SF59">
    <property type="entry name" value="ASPARTOKINASE"/>
    <property type="match status" value="1"/>
</dbReference>
<proteinExistence type="inferred from homology"/>
<evidence type="ECO:0000256" key="4">
    <source>
        <dbReference type="ARBA" id="ARBA00022741"/>
    </source>
</evidence>
<name>A0A1J1DYL8_9FLAO</name>
<evidence type="ECO:0000256" key="9">
    <source>
        <dbReference type="RuleBase" id="RU003448"/>
    </source>
</evidence>
<evidence type="ECO:0000259" key="11">
    <source>
        <dbReference type="Pfam" id="PF00696"/>
    </source>
</evidence>
<evidence type="ECO:0000256" key="1">
    <source>
        <dbReference type="ARBA" id="ARBA00004766"/>
    </source>
</evidence>
<dbReference type="InterPro" id="IPR005260">
    <property type="entry name" value="Asp_kin_monofn"/>
</dbReference>
<dbReference type="KEGG" id="ise:JBKA6_0997"/>
<dbReference type="Gene3D" id="1.20.120.1320">
    <property type="entry name" value="Aspartokinase, catalytic domain"/>
    <property type="match status" value="1"/>
</dbReference>
<dbReference type="UniPathway" id="UPA00050">
    <property type="reaction ID" value="UER00461"/>
</dbReference>
<evidence type="ECO:0000256" key="10">
    <source>
        <dbReference type="RuleBase" id="RU004249"/>
    </source>
</evidence>
<evidence type="ECO:0000256" key="2">
    <source>
        <dbReference type="ARBA" id="ARBA00010122"/>
    </source>
</evidence>
<dbReference type="UniPathway" id="UPA00034">
    <property type="reaction ID" value="UER00015"/>
</dbReference>
<dbReference type="Pfam" id="PF00696">
    <property type="entry name" value="AA_kinase"/>
    <property type="match status" value="1"/>
</dbReference>
<dbReference type="GO" id="GO:0009090">
    <property type="term" value="P:homoserine biosynthetic process"/>
    <property type="evidence" value="ECO:0007669"/>
    <property type="project" value="TreeGrafter"/>
</dbReference>
<feature type="binding site" evidence="8">
    <location>
        <position position="118"/>
    </location>
    <ligand>
        <name>substrate</name>
    </ligand>
</feature>
<evidence type="ECO:0000313" key="12">
    <source>
        <dbReference type="EMBL" id="BAV95010.1"/>
    </source>
</evidence>
<dbReference type="SUPFAM" id="SSF53633">
    <property type="entry name" value="Carbamate kinase-like"/>
    <property type="match status" value="1"/>
</dbReference>
<feature type="binding site" evidence="8">
    <location>
        <position position="226"/>
    </location>
    <ligand>
        <name>ATP</name>
        <dbReference type="ChEBI" id="CHEBI:30616"/>
    </ligand>
</feature>
<comment type="catalytic activity">
    <reaction evidence="7 9">
        <text>L-aspartate + ATP = 4-phospho-L-aspartate + ADP</text>
        <dbReference type="Rhea" id="RHEA:23776"/>
        <dbReference type="ChEBI" id="CHEBI:29991"/>
        <dbReference type="ChEBI" id="CHEBI:30616"/>
        <dbReference type="ChEBI" id="CHEBI:57535"/>
        <dbReference type="ChEBI" id="CHEBI:456216"/>
        <dbReference type="EC" id="2.7.2.4"/>
    </reaction>
</comment>
<feature type="domain" description="Aspartate/glutamate/uridylate kinase" evidence="11">
    <location>
        <begin position="8"/>
        <end position="277"/>
    </location>
</feature>
<protein>
    <recommendedName>
        <fullName evidence="9">Aspartokinase</fullName>
        <ecNumber evidence="9">2.7.2.4</ecNumber>
    </recommendedName>
</protein>
<evidence type="ECO:0000256" key="3">
    <source>
        <dbReference type="ARBA" id="ARBA00022679"/>
    </source>
</evidence>
<evidence type="ECO:0000256" key="6">
    <source>
        <dbReference type="ARBA" id="ARBA00022840"/>
    </source>
</evidence>
<dbReference type="SUPFAM" id="SSF55021">
    <property type="entry name" value="ACT-like"/>
    <property type="match status" value="1"/>
</dbReference>
<keyword evidence="6 8" id="KW-0067">ATP-binding</keyword>
<evidence type="ECO:0000256" key="7">
    <source>
        <dbReference type="ARBA" id="ARBA00047872"/>
    </source>
</evidence>
<dbReference type="NCBIfam" id="TIGR00657">
    <property type="entry name" value="asp_kinases"/>
    <property type="match status" value="1"/>
</dbReference>
<dbReference type="PIRSF" id="PIRSF000726">
    <property type="entry name" value="Asp_kin"/>
    <property type="match status" value="1"/>
</dbReference>
<keyword evidence="4 8" id="KW-0547">Nucleotide-binding</keyword>
<keyword evidence="3 9" id="KW-0808">Transferase</keyword>
<dbReference type="GO" id="GO:0005829">
    <property type="term" value="C:cytosol"/>
    <property type="evidence" value="ECO:0007669"/>
    <property type="project" value="TreeGrafter"/>
</dbReference>
<dbReference type="InterPro" id="IPR036393">
    <property type="entry name" value="AceGlu_kinase-like_sf"/>
</dbReference>
<reference evidence="12 13" key="1">
    <citation type="submission" date="2014-03" db="EMBL/GenBank/DDBJ databases">
        <title>complete genome sequence of Flavobacteriaceae bacterium JBKA-6.</title>
        <authorList>
            <person name="Takano T."/>
            <person name="Nakamura Y."/>
            <person name="Takuma S."/>
            <person name="Yasuike M."/>
            <person name="Matsuyama T."/>
            <person name="Sakai T."/>
            <person name="Fujiwara A."/>
            <person name="Kimoto K."/>
            <person name="Fukuda Y."/>
            <person name="Kondo H."/>
            <person name="Hirono I."/>
            <person name="Nakayasu C."/>
        </authorList>
    </citation>
    <scope>NUCLEOTIDE SEQUENCE [LARGE SCALE GENOMIC DNA]</scope>
    <source>
        <strain evidence="12 13">JBKA-6</strain>
    </source>
</reference>
<dbReference type="Proteomes" id="UP000243197">
    <property type="component" value="Chromosome"/>
</dbReference>
<dbReference type="RefSeq" id="WP_096686461.1">
    <property type="nucleotide sequence ID" value="NZ_AP014564.1"/>
</dbReference>
<sequence>MSPESCIKVLKFGGKSLSNQGIYDVLSIIERISVQTRILVVLSARGNATNDLQCILEKACKGEDYVNDLNSFFQEQKVPVPQIDFLNEYKHLDSILKKVEFSKCSTPKIKDEFISMGEILSCKIMTHLLKERNYKVSFTDTRSVLKTDSNFCNAKILDYTSRRNVIKAFANWNDNTIQIATGFISSNLDGETTTLGRNGSNYTATLLADYLDAKEVQNWTNVSGIYTADPKFIPTAEKIKNISFEDANKLAHIGIEILHHKTIIPLIRKQIPIRILNTLAPQDEGTLISNEIIGFNLKTLSVVKNLALITLKSDILSKASEICEKIYFSMRENGVIMRMAPKIYEKREITFVERLDNLQKVKKILHKQYDINPSDKDSLVINKNIGVICFIGNLHGAISDISNVLKEKSIPIHLISNDIDNHYTSVVVEGQNTVQALNAIYEELFDKNHKIKLQLPSLG</sequence>
<keyword evidence="5 9" id="KW-0418">Kinase</keyword>
<comment type="similarity">
    <text evidence="2 9">Belongs to the aspartokinase family.</text>
</comment>
<dbReference type="GO" id="GO:0009088">
    <property type="term" value="P:threonine biosynthetic process"/>
    <property type="evidence" value="ECO:0007669"/>
    <property type="project" value="UniProtKB-UniPathway"/>
</dbReference>
<dbReference type="EMBL" id="AP014564">
    <property type="protein sequence ID" value="BAV95010.1"/>
    <property type="molecule type" value="Genomic_DNA"/>
</dbReference>
<accession>A0A1J1DYL8</accession>
<evidence type="ECO:0000313" key="13">
    <source>
        <dbReference type="Proteomes" id="UP000243197"/>
    </source>
</evidence>
<dbReference type="GO" id="GO:0009089">
    <property type="term" value="P:lysine biosynthetic process via diaminopimelate"/>
    <property type="evidence" value="ECO:0007669"/>
    <property type="project" value="UniProtKB-UniPathway"/>
</dbReference>
<keyword evidence="13" id="KW-1185">Reference proteome</keyword>
<dbReference type="InterPro" id="IPR001341">
    <property type="entry name" value="Asp_kinase"/>
</dbReference>
<dbReference type="GO" id="GO:0004072">
    <property type="term" value="F:aspartate kinase activity"/>
    <property type="evidence" value="ECO:0007669"/>
    <property type="project" value="UniProtKB-EC"/>
</dbReference>
<dbReference type="AlphaFoldDB" id="A0A1J1DYL8"/>
<evidence type="ECO:0000256" key="8">
    <source>
        <dbReference type="PIRSR" id="PIRSR000726-1"/>
    </source>
</evidence>
<dbReference type="OrthoDB" id="9799110at2"/>
<gene>
    <name evidence="12" type="ORF">JBKA6_0997</name>
</gene>
<dbReference type="InterPro" id="IPR001048">
    <property type="entry name" value="Asp/Glu/Uridylate_kinase"/>
</dbReference>
<keyword evidence="10" id="KW-0028">Amino-acid biosynthesis</keyword>
<comment type="pathway">
    <text evidence="10">Amino-acid biosynthesis; L-threonine biosynthesis; L-threonine from L-aspartate: step 1/5.</text>
</comment>
<comment type="pathway">
    <text evidence="1 10">Amino-acid biosynthesis; L-lysine biosynthesis via DAP pathway; (S)-tetrahydrodipicolinate from L-aspartate: step 1/4.</text>
</comment>
<dbReference type="InterPro" id="IPR042199">
    <property type="entry name" value="AsparK_Bifunc_asparK/hSer_DH"/>
</dbReference>
<dbReference type="UniPathway" id="UPA00051">
    <property type="reaction ID" value="UER00462"/>
</dbReference>
<comment type="pathway">
    <text evidence="10">Amino-acid biosynthesis; L-methionine biosynthesis via de novo pathway; L-homoserine from L-aspartate: step 1/3.</text>
</comment>
<organism evidence="12 13">
    <name type="scientific">Ichthyobacterium seriolicida</name>
    <dbReference type="NCBI Taxonomy" id="242600"/>
    <lineage>
        <taxon>Bacteria</taxon>
        <taxon>Pseudomonadati</taxon>
        <taxon>Bacteroidota</taxon>
        <taxon>Flavobacteriia</taxon>
        <taxon>Flavobacteriales</taxon>
        <taxon>Ichthyobacteriaceae</taxon>
        <taxon>Ichthyobacterium</taxon>
    </lineage>
</organism>
<evidence type="ECO:0000256" key="5">
    <source>
        <dbReference type="ARBA" id="ARBA00022777"/>
    </source>
</evidence>
<dbReference type="GO" id="GO:0005524">
    <property type="term" value="F:ATP binding"/>
    <property type="evidence" value="ECO:0007669"/>
    <property type="project" value="UniProtKB-KW"/>
</dbReference>
<dbReference type="PANTHER" id="PTHR21499">
    <property type="entry name" value="ASPARTATE KINASE"/>
    <property type="match status" value="1"/>
</dbReference>